<dbReference type="EMBL" id="GIKN01007241">
    <property type="protein sequence ID" value="NIE49514.1"/>
    <property type="molecule type" value="Transcribed_RNA"/>
</dbReference>
<organism evidence="2">
    <name type="scientific">Rhipicephalus microplus</name>
    <name type="common">Cattle tick</name>
    <name type="synonym">Boophilus microplus</name>
    <dbReference type="NCBI Taxonomy" id="6941"/>
    <lineage>
        <taxon>Eukaryota</taxon>
        <taxon>Metazoa</taxon>
        <taxon>Ecdysozoa</taxon>
        <taxon>Arthropoda</taxon>
        <taxon>Chelicerata</taxon>
        <taxon>Arachnida</taxon>
        <taxon>Acari</taxon>
        <taxon>Parasitiformes</taxon>
        <taxon>Ixodida</taxon>
        <taxon>Ixodoidea</taxon>
        <taxon>Ixodidae</taxon>
        <taxon>Rhipicephalinae</taxon>
        <taxon>Rhipicephalus</taxon>
        <taxon>Boophilus</taxon>
    </lineage>
</organism>
<sequence length="100" mass="11618">MRKMAWCDLRLDNYPSTAVTGSKHFEAESIRKQGTVRCANAIYHTLRVRLAKKEERASILHTCTCTADTFTEASSMRKEMQKKQESNKDKYESAWSKQRL</sequence>
<proteinExistence type="predicted"/>
<name>A0A6G5AF19_RHIMP</name>
<feature type="compositionally biased region" description="Basic and acidic residues" evidence="1">
    <location>
        <begin position="75"/>
        <end position="92"/>
    </location>
</feature>
<protein>
    <submittedName>
        <fullName evidence="2">Uncharacterized protein</fullName>
    </submittedName>
</protein>
<evidence type="ECO:0000256" key="1">
    <source>
        <dbReference type="SAM" id="MobiDB-lite"/>
    </source>
</evidence>
<accession>A0A6G5AF19</accession>
<dbReference type="AlphaFoldDB" id="A0A6G5AF19"/>
<feature type="region of interest" description="Disordered" evidence="1">
    <location>
        <begin position="74"/>
        <end position="100"/>
    </location>
</feature>
<reference evidence="2" key="1">
    <citation type="submission" date="2020-03" db="EMBL/GenBank/DDBJ databases">
        <title>A transcriptome and proteome of the tick Rhipicephalus microplus shaped by the genetic composition of its hosts and developmental stage.</title>
        <authorList>
            <person name="Garcia G.R."/>
            <person name="Ribeiro J.M.C."/>
            <person name="Maruyama S.R."/>
            <person name="Gardinasse L.G."/>
            <person name="Nelson K."/>
            <person name="Ferreira B.R."/>
            <person name="Andrade T.G."/>
            <person name="Santos I.K.F.M."/>
        </authorList>
    </citation>
    <scope>NUCLEOTIDE SEQUENCE</scope>
    <source>
        <strain evidence="2">NSGR</strain>
        <tissue evidence="2">Salivary glands</tissue>
    </source>
</reference>
<evidence type="ECO:0000313" key="2">
    <source>
        <dbReference type="EMBL" id="NIE49514.1"/>
    </source>
</evidence>